<proteinExistence type="predicted"/>
<feature type="coiled-coil region" evidence="1">
    <location>
        <begin position="593"/>
        <end position="627"/>
    </location>
</feature>
<keyword evidence="4" id="KW-1185">Reference proteome</keyword>
<dbReference type="Proteomes" id="UP000594638">
    <property type="component" value="Unassembled WGS sequence"/>
</dbReference>
<protein>
    <submittedName>
        <fullName evidence="3">Uncharacterized protein</fullName>
    </submittedName>
</protein>
<feature type="region of interest" description="Disordered" evidence="2">
    <location>
        <begin position="432"/>
        <end position="472"/>
    </location>
</feature>
<feature type="region of interest" description="Disordered" evidence="2">
    <location>
        <begin position="373"/>
        <end position="392"/>
    </location>
</feature>
<dbReference type="AlphaFoldDB" id="A0A8S0SF21"/>
<evidence type="ECO:0000256" key="2">
    <source>
        <dbReference type="SAM" id="MobiDB-lite"/>
    </source>
</evidence>
<evidence type="ECO:0000313" key="3">
    <source>
        <dbReference type="EMBL" id="CAA2991076.1"/>
    </source>
</evidence>
<name>A0A8S0SF21_OLEEU</name>
<accession>A0A8S0SF21</accession>
<sequence length="1066" mass="114169">GVNARLAVGIEVRLKKLEEGLREAAATTETGMTRIERRTKAAAERIAANVEAVKLSQKLDVARAAGNTKMVEHLSEEIALRKTINDLTRAGIKGEEARAIAEAHVHALAKANAGKEGVAGAARHIFDQSRLTVFEEGGARLGIYGGALEKLGAAGLIAAAGLFAAAEAAEHAHKAMEYADEIDDTAKRLHVTTDALQEYRFALGEVGGAEKGADEALESFSSMLGKAQAGLPKALRAFKELGFTPEQVKGFNTVEEALDAVTEKIAGLGKNVQKDAVIDQLGLTGMKPLLEAGIEKMNELRAEARDLGIVMDAELLKRGAELNKRFEVLSKVVDVQLKEAFIGLAPVLIVLLKQVAEFAAEVNDAVQSMKSVEERGTHTLQRQAGQLRDRANREDRQAAFFRNMPGPIGSFGAWSNTLAAKKDREQEAKIVEELKGRSKPTEQSPPKGGSLVDQSKTPKEKSDKTGATAKSIDDALDEAQKRLLEAMAALTGDVQEHADLEKQAVDAEYRNQVTDLNAARDALDKGVADGSINAEKATQLKAEIAQTLLADMATANAKKRNIDIGAQISLEQKALQRAEAIAGFDSQTRSVAIALAATRAQRLQLELEQLDADKALADRKRKQERDDAALRRKPGDQDIVVTYDARQAAADRAYNAQRQQIQAQNLSPWDAWAKQGRDAAANIGDAMQSEAVKEVEEFNSQLIDSEGHIHSAGDALRAMWRLGLADLERYLLKQAEVGIFGGASPTPGNFQFGAPKPTSIFSMIAGLFGGHADGTDSSPGGWKWVGERGPELMNVSRGATVLSNANIRRLTSMPAMPQGGPTVTQHFHLDARGAVMTEDLVSGMRDYSDAVGTRAAQAGAELAPAQRASMTIALPALPWLARAKPKLLEFGTDLQPTLGGPRQWIARLGTRHAIEVDMPTLDPTTFAAWNAARKKSRATGVELVLTWPQPLGPINVGAPVIDGAGQAGTQLAVRGLTASVNVPQGGYLTLTSGGRLYLHSVTDAAIANGSGRAILSIEPMLRISPADADAISFTPTIQGFIDGVGLDWDDQFRRWQRFSFTLSESA</sequence>
<dbReference type="Gramene" id="OE9A048845T1">
    <property type="protein sequence ID" value="OE9A048845C1"/>
    <property type="gene ID" value="OE9A048845"/>
</dbReference>
<evidence type="ECO:0000256" key="1">
    <source>
        <dbReference type="SAM" id="Coils"/>
    </source>
</evidence>
<keyword evidence="1" id="KW-0175">Coiled coil</keyword>
<comment type="caution">
    <text evidence="3">The sequence shown here is derived from an EMBL/GenBank/DDBJ whole genome shotgun (WGS) entry which is preliminary data.</text>
</comment>
<gene>
    <name evidence="3" type="ORF">OLEA9_A048845</name>
</gene>
<organism evidence="3 4">
    <name type="scientific">Olea europaea subsp. europaea</name>
    <dbReference type="NCBI Taxonomy" id="158383"/>
    <lineage>
        <taxon>Eukaryota</taxon>
        <taxon>Viridiplantae</taxon>
        <taxon>Streptophyta</taxon>
        <taxon>Embryophyta</taxon>
        <taxon>Tracheophyta</taxon>
        <taxon>Spermatophyta</taxon>
        <taxon>Magnoliopsida</taxon>
        <taxon>eudicotyledons</taxon>
        <taxon>Gunneridae</taxon>
        <taxon>Pentapetalae</taxon>
        <taxon>asterids</taxon>
        <taxon>lamiids</taxon>
        <taxon>Lamiales</taxon>
        <taxon>Oleaceae</taxon>
        <taxon>Oleeae</taxon>
        <taxon>Olea</taxon>
    </lineage>
</organism>
<feature type="non-terminal residue" evidence="3">
    <location>
        <position position="1"/>
    </location>
</feature>
<dbReference type="EMBL" id="CACTIH010004667">
    <property type="protein sequence ID" value="CAA2991076.1"/>
    <property type="molecule type" value="Genomic_DNA"/>
</dbReference>
<reference evidence="3 4" key="1">
    <citation type="submission" date="2019-12" db="EMBL/GenBank/DDBJ databases">
        <authorList>
            <person name="Alioto T."/>
            <person name="Alioto T."/>
            <person name="Gomez Garrido J."/>
        </authorList>
    </citation>
    <scope>NUCLEOTIDE SEQUENCE [LARGE SCALE GENOMIC DNA]</scope>
</reference>
<evidence type="ECO:0000313" key="4">
    <source>
        <dbReference type="Proteomes" id="UP000594638"/>
    </source>
</evidence>